<protein>
    <submittedName>
        <fullName evidence="3">Uncharacterized protein</fullName>
    </submittedName>
</protein>
<keyword evidence="2" id="KW-0812">Transmembrane</keyword>
<evidence type="ECO:0000256" key="2">
    <source>
        <dbReference type="SAM" id="Phobius"/>
    </source>
</evidence>
<dbReference type="AlphaFoldDB" id="A0A382YBP7"/>
<feature type="non-terminal residue" evidence="3">
    <location>
        <position position="1"/>
    </location>
</feature>
<gene>
    <name evidence="3" type="ORF">METZ01_LOCUS433586</name>
</gene>
<feature type="coiled-coil region" evidence="1">
    <location>
        <begin position="12"/>
        <end position="42"/>
    </location>
</feature>
<reference evidence="3" key="1">
    <citation type="submission" date="2018-05" db="EMBL/GenBank/DDBJ databases">
        <authorList>
            <person name="Lanie J.A."/>
            <person name="Ng W.-L."/>
            <person name="Kazmierczak K.M."/>
            <person name="Andrzejewski T.M."/>
            <person name="Davidsen T.M."/>
            <person name="Wayne K.J."/>
            <person name="Tettelin H."/>
            <person name="Glass J.I."/>
            <person name="Rusch D."/>
            <person name="Podicherti R."/>
            <person name="Tsui H.-C.T."/>
            <person name="Winkler M.E."/>
        </authorList>
    </citation>
    <scope>NUCLEOTIDE SEQUENCE</scope>
</reference>
<proteinExistence type="predicted"/>
<evidence type="ECO:0000256" key="1">
    <source>
        <dbReference type="SAM" id="Coils"/>
    </source>
</evidence>
<organism evidence="3">
    <name type="scientific">marine metagenome</name>
    <dbReference type="NCBI Taxonomy" id="408172"/>
    <lineage>
        <taxon>unclassified sequences</taxon>
        <taxon>metagenomes</taxon>
        <taxon>ecological metagenomes</taxon>
    </lineage>
</organism>
<name>A0A382YBP7_9ZZZZ</name>
<feature type="transmembrane region" description="Helical" evidence="2">
    <location>
        <begin position="64"/>
        <end position="84"/>
    </location>
</feature>
<keyword evidence="1" id="KW-0175">Coiled coil</keyword>
<keyword evidence="2" id="KW-1133">Transmembrane helix</keyword>
<evidence type="ECO:0000313" key="3">
    <source>
        <dbReference type="EMBL" id="SVD80732.1"/>
    </source>
</evidence>
<sequence length="265" mass="29908">VQDRELGDKRSLNEMRQDLAKLTSVERDLQDARQSLSEKELQTFNRMLEELPAAIGRRQKSQRWLIMVGCVACAAVAALVFLGISGSMERSDQLRELRKGVDEIQKVTEMQAFLDSFSAKNPGRKEDPVFAVLLKRGRDMMDEETKRWQNLQKKVIGLQRQIERAKKPGQLALLDEERQAVAEDSLKLNASFSKGAEEAIDQLDLQWRIKQDEVRLGVSGQLGAILDYAQLFAETNATLGIPASQLSENLQLLNASLVSLEEKQR</sequence>
<accession>A0A382YBP7</accession>
<dbReference type="EMBL" id="UINC01174550">
    <property type="protein sequence ID" value="SVD80732.1"/>
    <property type="molecule type" value="Genomic_DNA"/>
</dbReference>
<keyword evidence="2" id="KW-0472">Membrane</keyword>
<feature type="non-terminal residue" evidence="3">
    <location>
        <position position="265"/>
    </location>
</feature>